<dbReference type="EMBL" id="FMVM01000001">
    <property type="protein sequence ID" value="SCX79152.1"/>
    <property type="molecule type" value="Genomic_DNA"/>
</dbReference>
<dbReference type="AlphaFoldDB" id="A0A1G5AMQ8"/>
<reference evidence="2" key="1">
    <citation type="submission" date="2016-10" db="EMBL/GenBank/DDBJ databases">
        <authorList>
            <person name="Varghese N."/>
            <person name="Submissions S."/>
        </authorList>
    </citation>
    <scope>NUCLEOTIDE SEQUENCE [LARGE SCALE GENOMIC DNA]</scope>
    <source>
        <strain evidence="2">BL9</strain>
    </source>
</reference>
<evidence type="ECO:0000313" key="1">
    <source>
        <dbReference type="EMBL" id="SCX79152.1"/>
    </source>
</evidence>
<organism evidence="1 2">
    <name type="scientific">Paenibacillus polysaccharolyticus</name>
    <dbReference type="NCBI Taxonomy" id="582692"/>
    <lineage>
        <taxon>Bacteria</taxon>
        <taxon>Bacillati</taxon>
        <taxon>Bacillota</taxon>
        <taxon>Bacilli</taxon>
        <taxon>Bacillales</taxon>
        <taxon>Paenibacillaceae</taxon>
        <taxon>Paenibacillus</taxon>
    </lineage>
</organism>
<gene>
    <name evidence="1" type="ORF">SAMN05720606_1018</name>
</gene>
<keyword evidence="2" id="KW-1185">Reference proteome</keyword>
<evidence type="ECO:0000313" key="2">
    <source>
        <dbReference type="Proteomes" id="UP000198538"/>
    </source>
</evidence>
<protein>
    <submittedName>
        <fullName evidence="1">Uncharacterized protein</fullName>
    </submittedName>
</protein>
<dbReference type="Proteomes" id="UP000198538">
    <property type="component" value="Unassembled WGS sequence"/>
</dbReference>
<name>A0A1G5AMQ8_9BACL</name>
<sequence length="79" mass="8839">MIMMIGVKSLSGKFLMQTTGSVLVNVNHDSISLAKVVFSPEMTVGNAAFDNWFVMAHFLSPRHLMFPRAKSDILRQNAR</sequence>
<proteinExistence type="predicted"/>
<accession>A0A1G5AMQ8</accession>